<organism evidence="8 9">
    <name type="scientific">Helcococcus kunzii ATCC 51366</name>
    <dbReference type="NCBI Taxonomy" id="883114"/>
    <lineage>
        <taxon>Bacteria</taxon>
        <taxon>Bacillati</taxon>
        <taxon>Bacillota</taxon>
        <taxon>Tissierellia</taxon>
        <taxon>Tissierellales</taxon>
        <taxon>Peptoniphilaceae</taxon>
        <taxon>Helcococcus</taxon>
    </lineage>
</organism>
<dbReference type="HOGENOM" id="CLU_009281_2_3_9"/>
<feature type="domain" description="Carbohydrate kinase FGGY N-terminal" evidence="6">
    <location>
        <begin position="3"/>
        <end position="229"/>
    </location>
</feature>
<dbReference type="Gene3D" id="3.30.420.40">
    <property type="match status" value="2"/>
</dbReference>
<dbReference type="InterPro" id="IPR000577">
    <property type="entry name" value="Carb_kinase_FGGY"/>
</dbReference>
<dbReference type="InterPro" id="IPR018485">
    <property type="entry name" value="FGGY_C"/>
</dbReference>
<dbReference type="PANTHER" id="PTHR10196">
    <property type="entry name" value="SUGAR KINASE"/>
    <property type="match status" value="1"/>
</dbReference>
<reference evidence="8 9" key="1">
    <citation type="submission" date="2012-01" db="EMBL/GenBank/DDBJ databases">
        <title>The Genome Sequence of Helcococcus kunzii ATCC 51366.</title>
        <authorList>
            <consortium name="The Broad Institute Genome Sequencing Platform"/>
            <person name="Earl A."/>
            <person name="Ward D."/>
            <person name="Feldgarden M."/>
            <person name="Gevers D."/>
            <person name="Huys G."/>
            <person name="Young S.K."/>
            <person name="Zeng Q."/>
            <person name="Gargeya S."/>
            <person name="Fitzgerald M."/>
            <person name="Haas B."/>
            <person name="Abouelleil A."/>
            <person name="Alvarado L."/>
            <person name="Arachchi H.M."/>
            <person name="Berlin A."/>
            <person name="Chapman S.B."/>
            <person name="Gearin G."/>
            <person name="Goldberg J."/>
            <person name="Griggs A."/>
            <person name="Gujja S."/>
            <person name="Hansen M."/>
            <person name="Heiman D."/>
            <person name="Howarth C."/>
            <person name="Larimer J."/>
            <person name="Lui A."/>
            <person name="MacDonald P.J.P."/>
            <person name="McCowen C."/>
            <person name="Montmayeur A."/>
            <person name="Murphy C."/>
            <person name="Neiman D."/>
            <person name="Pearson M."/>
            <person name="Priest M."/>
            <person name="Roberts A."/>
            <person name="Saif S."/>
            <person name="Shea T."/>
            <person name="Sisk P."/>
            <person name="Stolte C."/>
            <person name="Sykes S."/>
            <person name="Wortman J."/>
            <person name="Nusbaum C."/>
            <person name="Birren B."/>
        </authorList>
    </citation>
    <scope>NUCLEOTIDE SEQUENCE [LARGE SCALE GENOMIC DNA]</scope>
    <source>
        <strain evidence="8 9">ATCC 51366</strain>
    </source>
</reference>
<accession>H3NL89</accession>
<evidence type="ECO:0000256" key="3">
    <source>
        <dbReference type="ARBA" id="ARBA00022741"/>
    </source>
</evidence>
<keyword evidence="5" id="KW-0067">ATP-binding</keyword>
<gene>
    <name evidence="8" type="ORF">HMPREF9709_00166</name>
</gene>
<keyword evidence="9" id="KW-1185">Reference proteome</keyword>
<keyword evidence="4 8" id="KW-0418">Kinase</keyword>
<dbReference type="Pfam" id="PF02782">
    <property type="entry name" value="FGGY_C"/>
    <property type="match status" value="1"/>
</dbReference>
<evidence type="ECO:0000313" key="8">
    <source>
        <dbReference type="EMBL" id="EHR36070.1"/>
    </source>
</evidence>
<dbReference type="RefSeq" id="WP_005397037.1">
    <property type="nucleotide sequence ID" value="NZ_JH601088.1"/>
</dbReference>
<sequence length="475" mass="54021">MAYRIVVDQSTTNTKAILFEIEGNGRQVNRVDRVDIPHKQIYPKKGFVEHNPKEIIENTIKVIDAVIDNNKLKYSQIKSISITNQRETILVWDKITGKTYGNAMVWKCNRGIEICEKLIENGFEDLIRNKTGLKIDPYFSASKLAHFFKNNKICELEKKNLAIGTMDSWLIWNLSEEGNFYTEESNACRTLLFDIRNKRWDEELCKIFDVPINALPKVVDSNTDFGAYKGIKISSVLADSQSALLGNKCLEEGQIKATLGTGSSMLLNFGNKICKNERIVTTIAWNKNGKTTYALEGIIKSYGDILNWGKNKLNLFSSYDEASKLALEDNNKTDVIFVPAIQGLSAPFWKPKAKGAFLNMSITSTKKDLIKAMFDSLAFQTRAVIDLYAEVLNKEIEEIFLDGGSTKNPFFMQLLADVTQKKLFVMDIEEASALGTLVIMDGMENYTPKVKKEYIPTKSYERQYTKWKEIIKKIF</sequence>
<keyword evidence="2" id="KW-0808">Transferase</keyword>
<evidence type="ECO:0000259" key="7">
    <source>
        <dbReference type="Pfam" id="PF02782"/>
    </source>
</evidence>
<dbReference type="STRING" id="883114.HMPREF9709_00166"/>
<keyword evidence="3" id="KW-0547">Nucleotide-binding</keyword>
<dbReference type="GeneID" id="96998189"/>
<dbReference type="PIRSF" id="PIRSF000538">
    <property type="entry name" value="GlpK"/>
    <property type="match status" value="1"/>
</dbReference>
<dbReference type="InterPro" id="IPR043129">
    <property type="entry name" value="ATPase_NBD"/>
</dbReference>
<protein>
    <submittedName>
        <fullName evidence="8">Glycerol kinase</fullName>
    </submittedName>
</protein>
<comment type="caution">
    <text evidence="8">The sequence shown here is derived from an EMBL/GenBank/DDBJ whole genome shotgun (WGS) entry which is preliminary data.</text>
</comment>
<dbReference type="Proteomes" id="UP000004191">
    <property type="component" value="Unassembled WGS sequence"/>
</dbReference>
<dbReference type="PATRIC" id="fig|883114.3.peg.167"/>
<proteinExistence type="inferred from homology"/>
<dbReference type="AlphaFoldDB" id="H3NL89"/>
<evidence type="ECO:0000256" key="5">
    <source>
        <dbReference type="ARBA" id="ARBA00022840"/>
    </source>
</evidence>
<dbReference type="eggNOG" id="COG0554">
    <property type="taxonomic scope" value="Bacteria"/>
</dbReference>
<name>H3NL89_9FIRM</name>
<dbReference type="InterPro" id="IPR018484">
    <property type="entry name" value="FGGY_N"/>
</dbReference>
<dbReference type="SUPFAM" id="SSF53067">
    <property type="entry name" value="Actin-like ATPase domain"/>
    <property type="match status" value="2"/>
</dbReference>
<dbReference type="GO" id="GO:0019563">
    <property type="term" value="P:glycerol catabolic process"/>
    <property type="evidence" value="ECO:0007669"/>
    <property type="project" value="TreeGrafter"/>
</dbReference>
<comment type="similarity">
    <text evidence="1">Belongs to the FGGY kinase family.</text>
</comment>
<dbReference type="GO" id="GO:0005829">
    <property type="term" value="C:cytosol"/>
    <property type="evidence" value="ECO:0007669"/>
    <property type="project" value="TreeGrafter"/>
</dbReference>
<evidence type="ECO:0000256" key="2">
    <source>
        <dbReference type="ARBA" id="ARBA00022679"/>
    </source>
</evidence>
<dbReference type="GO" id="GO:0004370">
    <property type="term" value="F:glycerol kinase activity"/>
    <property type="evidence" value="ECO:0007669"/>
    <property type="project" value="TreeGrafter"/>
</dbReference>
<evidence type="ECO:0000256" key="1">
    <source>
        <dbReference type="ARBA" id="ARBA00009156"/>
    </source>
</evidence>
<evidence type="ECO:0000313" key="9">
    <source>
        <dbReference type="Proteomes" id="UP000004191"/>
    </source>
</evidence>
<feature type="domain" description="Carbohydrate kinase FGGY C-terminal" evidence="7">
    <location>
        <begin position="257"/>
        <end position="438"/>
    </location>
</feature>
<dbReference type="PANTHER" id="PTHR10196:SF69">
    <property type="entry name" value="GLYCEROL KINASE"/>
    <property type="match status" value="1"/>
</dbReference>
<dbReference type="GO" id="GO:0005524">
    <property type="term" value="F:ATP binding"/>
    <property type="evidence" value="ECO:0007669"/>
    <property type="project" value="UniProtKB-KW"/>
</dbReference>
<dbReference type="EMBL" id="AGEI01000003">
    <property type="protein sequence ID" value="EHR36070.1"/>
    <property type="molecule type" value="Genomic_DNA"/>
</dbReference>
<dbReference type="Pfam" id="PF00370">
    <property type="entry name" value="FGGY_N"/>
    <property type="match status" value="1"/>
</dbReference>
<dbReference type="CDD" id="cd07769">
    <property type="entry name" value="ASKHA_NBD_FGGY_GK"/>
    <property type="match status" value="1"/>
</dbReference>
<evidence type="ECO:0000256" key="4">
    <source>
        <dbReference type="ARBA" id="ARBA00022777"/>
    </source>
</evidence>
<evidence type="ECO:0000259" key="6">
    <source>
        <dbReference type="Pfam" id="PF00370"/>
    </source>
</evidence>